<keyword evidence="2" id="KW-1185">Reference proteome</keyword>
<evidence type="ECO:0000313" key="2">
    <source>
        <dbReference type="Proteomes" id="UP000197619"/>
    </source>
</evidence>
<accession>A0A218V822</accession>
<evidence type="ECO:0000313" key="1">
    <source>
        <dbReference type="EMBL" id="OWK62215.1"/>
    </source>
</evidence>
<gene>
    <name evidence="1" type="ORF">RLOC_00003758</name>
</gene>
<name>A0A218V822_9PASE</name>
<dbReference type="AlphaFoldDB" id="A0A218V822"/>
<dbReference type="Proteomes" id="UP000197619">
    <property type="component" value="Unassembled WGS sequence"/>
</dbReference>
<reference evidence="1 2" key="1">
    <citation type="submission" date="2017-05" db="EMBL/GenBank/DDBJ databases">
        <title>Genome of assembly of the Bengalese finch, Lonchura striata domestica.</title>
        <authorList>
            <person name="Colquitt B.M."/>
            <person name="Brainard M.S."/>
        </authorList>
    </citation>
    <scope>NUCLEOTIDE SEQUENCE [LARGE SCALE GENOMIC DNA]</scope>
    <source>
        <strain evidence="1">White83orange57</strain>
    </source>
</reference>
<protein>
    <submittedName>
        <fullName evidence="1">Uncharacterized protein</fullName>
    </submittedName>
</protein>
<organism evidence="1 2">
    <name type="scientific">Lonchura striata</name>
    <name type="common">white-rumped munia</name>
    <dbReference type="NCBI Taxonomy" id="40157"/>
    <lineage>
        <taxon>Eukaryota</taxon>
        <taxon>Metazoa</taxon>
        <taxon>Chordata</taxon>
        <taxon>Craniata</taxon>
        <taxon>Vertebrata</taxon>
        <taxon>Euteleostomi</taxon>
        <taxon>Archelosauria</taxon>
        <taxon>Archosauria</taxon>
        <taxon>Dinosauria</taxon>
        <taxon>Saurischia</taxon>
        <taxon>Theropoda</taxon>
        <taxon>Coelurosauria</taxon>
        <taxon>Aves</taxon>
        <taxon>Neognathae</taxon>
        <taxon>Neoaves</taxon>
        <taxon>Telluraves</taxon>
        <taxon>Australaves</taxon>
        <taxon>Passeriformes</taxon>
        <taxon>Passeroidea</taxon>
        <taxon>Estrildidae</taxon>
        <taxon>Estrildinae</taxon>
        <taxon>Lonchura</taxon>
    </lineage>
</organism>
<comment type="caution">
    <text evidence="1">The sequence shown here is derived from an EMBL/GenBank/DDBJ whole genome shotgun (WGS) entry which is preliminary data.</text>
</comment>
<sequence>MPSFKNYIHAFLVSNCDFAFSPATEAPLCPFSGSLSPCTTAEVSSSPGPRFSLGGTELPPSYEDVMKESKL</sequence>
<proteinExistence type="predicted"/>
<dbReference type="EMBL" id="MUZQ01000029">
    <property type="protein sequence ID" value="OWK62215.1"/>
    <property type="molecule type" value="Genomic_DNA"/>
</dbReference>